<comment type="catalytic activity">
    <reaction evidence="5">
        <text>[phosphatase 2A protein]-C-terminal L-leucine methyl ester + H2O = [phosphatase 2A protein]-C-terminal L-leucine + methanol + H(+)</text>
        <dbReference type="Rhea" id="RHEA:48548"/>
        <dbReference type="Rhea" id="RHEA-COMP:12134"/>
        <dbReference type="Rhea" id="RHEA-COMP:12135"/>
        <dbReference type="ChEBI" id="CHEBI:15377"/>
        <dbReference type="ChEBI" id="CHEBI:15378"/>
        <dbReference type="ChEBI" id="CHEBI:17790"/>
        <dbReference type="ChEBI" id="CHEBI:90516"/>
        <dbReference type="ChEBI" id="CHEBI:90517"/>
        <dbReference type="EC" id="3.1.1.89"/>
    </reaction>
</comment>
<accession>A0A8H3CUX3</accession>
<dbReference type="Proteomes" id="UP000663850">
    <property type="component" value="Unassembled WGS sequence"/>
</dbReference>
<evidence type="ECO:0000256" key="5">
    <source>
        <dbReference type="ARBA" id="ARBA00049203"/>
    </source>
</evidence>
<evidence type="ECO:0000259" key="9">
    <source>
        <dbReference type="Pfam" id="PF12697"/>
    </source>
</evidence>
<dbReference type="EC" id="3.1.1.-" evidence="6"/>
<evidence type="ECO:0000256" key="6">
    <source>
        <dbReference type="PIRNR" id="PIRNR022950"/>
    </source>
</evidence>
<evidence type="ECO:0000256" key="7">
    <source>
        <dbReference type="PIRSR" id="PIRSR022950-1"/>
    </source>
</evidence>
<dbReference type="Gene3D" id="3.40.50.1820">
    <property type="entry name" value="alpha/beta hydrolase"/>
    <property type="match status" value="1"/>
</dbReference>
<evidence type="ECO:0000256" key="2">
    <source>
        <dbReference type="ARBA" id="ARBA00020672"/>
    </source>
</evidence>
<dbReference type="PANTHER" id="PTHR14189">
    <property type="entry name" value="PROTEIN PHOSPHATASE METHYLESTERASE-1 RELATED"/>
    <property type="match status" value="1"/>
</dbReference>
<dbReference type="EMBL" id="CAJMWZ010005094">
    <property type="protein sequence ID" value="CAE6500432.1"/>
    <property type="molecule type" value="Genomic_DNA"/>
</dbReference>
<evidence type="ECO:0000256" key="8">
    <source>
        <dbReference type="SAM" id="MobiDB-lite"/>
    </source>
</evidence>
<dbReference type="Pfam" id="PF12697">
    <property type="entry name" value="Abhydrolase_6"/>
    <property type="match status" value="1"/>
</dbReference>
<evidence type="ECO:0000256" key="3">
    <source>
        <dbReference type="ARBA" id="ARBA00022487"/>
    </source>
</evidence>
<dbReference type="InterPro" id="IPR000073">
    <property type="entry name" value="AB_hydrolase_1"/>
</dbReference>
<sequence>MSALQRSAMSARVAGLPRQQAPPPQARAPWAFPEDELGDEEEGEEEEDGLGDLPPVRIPGTGSTQPHTNRRATRTAPTQDFSPISASGLLTQAAQVSVVESGLDYRVYYTPPTAADPEGTANRMSRSAYSFSHSSGTVLVCHHGAGYSGLSFACFAQEVTKLSEGELGMLIMDARGHGKTTPLDAFDPNADVLDLTVLAADFVNLLSTLFPKPAEAPSLILLGHSMGGTAVVHACPSLLEKGYRVSGVAVLDVVEGSAMEALPHMHKLLDSRPDGFASQEAAIEWQFLSPILCTSFLRSLTTNTIMNLASARVSVPSLVIPAQPSDTSAGHAWKWRTPLRNTSPYWRSWFSGLSEKFLAARTARLLVLAGTDRLDKTLMIGQMQGKFQMVVVPGVGHMLHEDNPERLADIIVEFWKRNERVVAGIKKVGDA</sequence>
<feature type="domain" description="AB hydrolase-1" evidence="9">
    <location>
        <begin position="139"/>
        <end position="409"/>
    </location>
</feature>
<feature type="active site" evidence="7">
    <location>
        <position position="225"/>
    </location>
</feature>
<dbReference type="InterPro" id="IPR016812">
    <property type="entry name" value="PPase_methylesterase_euk"/>
</dbReference>
<dbReference type="PANTHER" id="PTHR14189:SF0">
    <property type="entry name" value="PROTEIN PHOSPHATASE METHYLESTERASE 1"/>
    <property type="match status" value="1"/>
</dbReference>
<comment type="caution">
    <text evidence="10">The sequence shown here is derived from an EMBL/GenBank/DDBJ whole genome shotgun (WGS) entry which is preliminary data.</text>
</comment>
<evidence type="ECO:0000256" key="1">
    <source>
        <dbReference type="ARBA" id="ARBA00008645"/>
    </source>
</evidence>
<proteinExistence type="inferred from homology"/>
<name>A0A8H3CUX3_9AGAM</name>
<feature type="active site" evidence="7">
    <location>
        <position position="397"/>
    </location>
</feature>
<evidence type="ECO:0000256" key="4">
    <source>
        <dbReference type="ARBA" id="ARBA00022801"/>
    </source>
</evidence>
<gene>
    <name evidence="10" type="ORF">RDB_LOCUS94543</name>
</gene>
<feature type="region of interest" description="Disordered" evidence="8">
    <location>
        <begin position="1"/>
        <end position="81"/>
    </location>
</feature>
<evidence type="ECO:0000313" key="10">
    <source>
        <dbReference type="EMBL" id="CAE6500432.1"/>
    </source>
</evidence>
<organism evidence="10 11">
    <name type="scientific">Rhizoctonia solani</name>
    <dbReference type="NCBI Taxonomy" id="456999"/>
    <lineage>
        <taxon>Eukaryota</taxon>
        <taxon>Fungi</taxon>
        <taxon>Dikarya</taxon>
        <taxon>Basidiomycota</taxon>
        <taxon>Agaricomycotina</taxon>
        <taxon>Agaricomycetes</taxon>
        <taxon>Cantharellales</taxon>
        <taxon>Ceratobasidiaceae</taxon>
        <taxon>Rhizoctonia</taxon>
    </lineage>
</organism>
<dbReference type="GO" id="GO:0051723">
    <property type="term" value="F:protein methylesterase activity"/>
    <property type="evidence" value="ECO:0007669"/>
    <property type="project" value="UniProtKB-EC"/>
</dbReference>
<keyword evidence="3 6" id="KW-0719">Serine esterase</keyword>
<dbReference type="SUPFAM" id="SSF53474">
    <property type="entry name" value="alpha/beta-Hydrolases"/>
    <property type="match status" value="1"/>
</dbReference>
<reference evidence="10" key="1">
    <citation type="submission" date="2021-01" db="EMBL/GenBank/DDBJ databases">
        <authorList>
            <person name="Kaushik A."/>
        </authorList>
    </citation>
    <scope>NUCLEOTIDE SEQUENCE</scope>
    <source>
        <strain evidence="10">Type strain: AG8-Rh-89/</strain>
    </source>
</reference>
<protein>
    <recommendedName>
        <fullName evidence="2 6">Protein phosphatase methylesterase 1</fullName>
        <shortName evidence="6">PME-1</shortName>
        <ecNumber evidence="6">3.1.1.-</ecNumber>
    </recommendedName>
</protein>
<keyword evidence="4 6" id="KW-0378">Hydrolase</keyword>
<dbReference type="InterPro" id="IPR029058">
    <property type="entry name" value="AB_hydrolase_fold"/>
</dbReference>
<comment type="function">
    <text evidence="6">Demethylates proteins that have been reversibly carboxymethylated.</text>
</comment>
<dbReference type="AlphaFoldDB" id="A0A8H3CUX3"/>
<dbReference type="PIRSF" id="PIRSF022950">
    <property type="entry name" value="PPase_methylesterase_euk"/>
    <property type="match status" value="1"/>
</dbReference>
<evidence type="ECO:0000313" key="11">
    <source>
        <dbReference type="Proteomes" id="UP000663850"/>
    </source>
</evidence>
<feature type="active site" evidence="7">
    <location>
        <position position="252"/>
    </location>
</feature>
<comment type="similarity">
    <text evidence="1 6">Belongs to the AB hydrolase superfamily.</text>
</comment>
<feature type="compositionally biased region" description="Acidic residues" evidence="8">
    <location>
        <begin position="33"/>
        <end position="50"/>
    </location>
</feature>